<feature type="transmembrane region" description="Helical" evidence="1">
    <location>
        <begin position="6"/>
        <end position="28"/>
    </location>
</feature>
<evidence type="ECO:0000256" key="1">
    <source>
        <dbReference type="SAM" id="Phobius"/>
    </source>
</evidence>
<evidence type="ECO:0000313" key="3">
    <source>
        <dbReference type="Proteomes" id="UP000029736"/>
    </source>
</evidence>
<sequence length="249" mass="28278">MSQSLFLIGQLITLLLTAGLLGSLYTALRIGMSRLKQPPAQRKKAGRLVILSLSIWLLISIGMASSARYGTAEPVLTMLSLFLLPSVFFLLLLGFRFFRQVLLITPPQWIVKAQGIRIVLSLLLWMGYAGRYVPPQLTFLWFNYDIVVGISALMGSYVFFARGQFRRPETLLWNTFGLFSLLYLVAIALVSLPQSPYQLFATTPDGAFLTHPLFVPLMSFIFPFCMAMHVYSIWQALRRPSRRTFRLNK</sequence>
<dbReference type="EMBL" id="JPOS01000029">
    <property type="protein sequence ID" value="KGE87891.1"/>
    <property type="molecule type" value="Genomic_DNA"/>
</dbReference>
<dbReference type="OrthoDB" id="675847at2"/>
<comment type="caution">
    <text evidence="2">The sequence shown here is derived from an EMBL/GenBank/DDBJ whole genome shotgun (WGS) entry which is preliminary data.</text>
</comment>
<keyword evidence="1" id="KW-0472">Membrane</keyword>
<feature type="transmembrane region" description="Helical" evidence="1">
    <location>
        <begin position="109"/>
        <end position="128"/>
    </location>
</feature>
<reference evidence="2 3" key="1">
    <citation type="journal article" date="2014" name="Int. J. Syst. Evol. Microbiol.">
        <title>Phaeodactylibacter xiamenensis gen. nov., sp. nov., a member of the family Saprospiraceae isolated from the marine alga Phaeodactylum tricornutum.</title>
        <authorList>
            <person name="Chen Z.Jr."/>
            <person name="Lei X."/>
            <person name="Lai Q."/>
            <person name="Li Y."/>
            <person name="Zhang B."/>
            <person name="Zhang J."/>
            <person name="Zhang H."/>
            <person name="Yang L."/>
            <person name="Zheng W."/>
            <person name="Tian Y."/>
            <person name="Yu Z."/>
            <person name="Xu H.Jr."/>
            <person name="Zheng T."/>
        </authorList>
    </citation>
    <scope>NUCLEOTIDE SEQUENCE [LARGE SCALE GENOMIC DNA]</scope>
    <source>
        <strain evidence="2 3">KD52</strain>
    </source>
</reference>
<keyword evidence="3" id="KW-1185">Reference proteome</keyword>
<feature type="transmembrane region" description="Helical" evidence="1">
    <location>
        <begin position="140"/>
        <end position="160"/>
    </location>
</feature>
<dbReference type="Proteomes" id="UP000029736">
    <property type="component" value="Unassembled WGS sequence"/>
</dbReference>
<feature type="transmembrane region" description="Helical" evidence="1">
    <location>
        <begin position="48"/>
        <end position="69"/>
    </location>
</feature>
<proteinExistence type="predicted"/>
<gene>
    <name evidence="2" type="ORF">IX84_12230</name>
</gene>
<keyword evidence="1" id="KW-0812">Transmembrane</keyword>
<evidence type="ECO:0000313" key="2">
    <source>
        <dbReference type="EMBL" id="KGE87891.1"/>
    </source>
</evidence>
<dbReference type="AlphaFoldDB" id="A0A098S724"/>
<keyword evidence="1" id="KW-1133">Transmembrane helix</keyword>
<protein>
    <submittedName>
        <fullName evidence="2">Uncharacterized protein</fullName>
    </submittedName>
</protein>
<name>A0A098S724_9BACT</name>
<feature type="transmembrane region" description="Helical" evidence="1">
    <location>
        <begin position="213"/>
        <end position="234"/>
    </location>
</feature>
<organism evidence="2 3">
    <name type="scientific">Phaeodactylibacter xiamenensis</name>
    <dbReference type="NCBI Taxonomy" id="1524460"/>
    <lineage>
        <taxon>Bacteria</taxon>
        <taxon>Pseudomonadati</taxon>
        <taxon>Bacteroidota</taxon>
        <taxon>Saprospiria</taxon>
        <taxon>Saprospirales</taxon>
        <taxon>Haliscomenobacteraceae</taxon>
        <taxon>Phaeodactylibacter</taxon>
    </lineage>
</organism>
<dbReference type="RefSeq" id="WP_044220477.1">
    <property type="nucleotide sequence ID" value="NZ_JBKAGJ010000012.1"/>
</dbReference>
<accession>A0A098S724</accession>
<feature type="transmembrane region" description="Helical" evidence="1">
    <location>
        <begin position="172"/>
        <end position="193"/>
    </location>
</feature>
<feature type="transmembrane region" description="Helical" evidence="1">
    <location>
        <begin position="75"/>
        <end position="97"/>
    </location>
</feature>